<proteinExistence type="predicted"/>
<reference evidence="2" key="1">
    <citation type="submission" date="2021-01" db="EMBL/GenBank/DDBJ databases">
        <authorList>
            <person name="Corre E."/>
            <person name="Pelletier E."/>
            <person name="Niang G."/>
            <person name="Scheremetjew M."/>
            <person name="Finn R."/>
            <person name="Kale V."/>
            <person name="Holt S."/>
            <person name="Cochrane G."/>
            <person name="Meng A."/>
            <person name="Brown T."/>
            <person name="Cohen L."/>
        </authorList>
    </citation>
    <scope>NUCLEOTIDE SEQUENCE</scope>
    <source>
        <strain evidence="2">CCAP 1951/1</strain>
    </source>
</reference>
<feature type="compositionally biased region" description="Pro residues" evidence="1">
    <location>
        <begin position="59"/>
        <end position="71"/>
    </location>
</feature>
<feature type="compositionally biased region" description="Low complexity" evidence="1">
    <location>
        <begin position="85"/>
        <end position="101"/>
    </location>
</feature>
<feature type="region of interest" description="Disordered" evidence="1">
    <location>
        <begin position="55"/>
        <end position="117"/>
    </location>
</feature>
<protein>
    <submittedName>
        <fullName evidence="2">Uncharacterized protein</fullName>
    </submittedName>
</protein>
<dbReference type="EMBL" id="HBGF01011578">
    <property type="protein sequence ID" value="CAD9101974.1"/>
    <property type="molecule type" value="Transcribed_RNA"/>
</dbReference>
<accession>A0A7S1LEA8</accession>
<dbReference type="AlphaFoldDB" id="A0A7S1LEA8"/>
<evidence type="ECO:0000256" key="1">
    <source>
        <dbReference type="SAM" id="MobiDB-lite"/>
    </source>
</evidence>
<evidence type="ECO:0000313" key="2">
    <source>
        <dbReference type="EMBL" id="CAD9101974.1"/>
    </source>
</evidence>
<gene>
    <name evidence="2" type="ORF">NDES1114_LOCUS7722</name>
</gene>
<name>A0A7S1LEA8_NEODS</name>
<feature type="compositionally biased region" description="Low complexity" evidence="1">
    <location>
        <begin position="146"/>
        <end position="169"/>
    </location>
</feature>
<sequence>MDTSAGRWTDEADTLDLAETLARGELLARRTSEFVAIRSSFDRITAVLLSRSLDGVPRSPSPFAPRSPSPRQPDQRTLRSRRGFPAAASPLSVASPSSELARSPLASSTTPVAPDPTSALSADIRMLWVASNRRAINESIARKRALAPMSPAATAHAARATPDLTATAPLPAPERSSSFPKRHLPGIRRRESGP</sequence>
<feature type="region of interest" description="Disordered" evidence="1">
    <location>
        <begin position="146"/>
        <end position="194"/>
    </location>
</feature>
<organism evidence="2">
    <name type="scientific">Neobodo designis</name>
    <name type="common">Flagellated protozoan</name>
    <name type="synonym">Bodo designis</name>
    <dbReference type="NCBI Taxonomy" id="312471"/>
    <lineage>
        <taxon>Eukaryota</taxon>
        <taxon>Discoba</taxon>
        <taxon>Euglenozoa</taxon>
        <taxon>Kinetoplastea</taxon>
        <taxon>Metakinetoplastina</taxon>
        <taxon>Neobodonida</taxon>
        <taxon>Neobodo</taxon>
    </lineage>
</organism>